<dbReference type="PANTHER" id="PTHR37291">
    <property type="entry name" value="5-METHYLCYTOSINE-SPECIFIC RESTRICTION ENZYME B"/>
    <property type="match status" value="1"/>
</dbReference>
<name>A0A9Q4AMS4_9HYPH</name>
<dbReference type="InterPro" id="IPR003593">
    <property type="entry name" value="AAA+_ATPase"/>
</dbReference>
<proteinExistence type="predicted"/>
<keyword evidence="3" id="KW-1185">Reference proteome</keyword>
<dbReference type="RefSeq" id="WP_254674115.1">
    <property type="nucleotide sequence ID" value="NZ_JAMWDU010000003.1"/>
</dbReference>
<accession>A0A9Q4AMS4</accession>
<dbReference type="InterPro" id="IPR011704">
    <property type="entry name" value="ATPase_dyneun-rel_AAA"/>
</dbReference>
<dbReference type="AlphaFoldDB" id="A0A9Q4AMS4"/>
<protein>
    <submittedName>
        <fullName evidence="2">AAA family ATPase</fullName>
    </submittedName>
</protein>
<dbReference type="EMBL" id="JAMWDU010000003">
    <property type="protein sequence ID" value="MCP8887029.1"/>
    <property type="molecule type" value="Genomic_DNA"/>
</dbReference>
<dbReference type="InterPro" id="IPR052934">
    <property type="entry name" value="Methyl-DNA_Rec/Restrict_Enz"/>
</dbReference>
<dbReference type="GO" id="GO:0005524">
    <property type="term" value="F:ATP binding"/>
    <property type="evidence" value="ECO:0007669"/>
    <property type="project" value="InterPro"/>
</dbReference>
<dbReference type="Gene3D" id="3.40.50.300">
    <property type="entry name" value="P-loop containing nucleotide triphosphate hydrolases"/>
    <property type="match status" value="1"/>
</dbReference>
<dbReference type="InterPro" id="IPR027417">
    <property type="entry name" value="P-loop_NTPase"/>
</dbReference>
<dbReference type="GO" id="GO:0016887">
    <property type="term" value="F:ATP hydrolysis activity"/>
    <property type="evidence" value="ECO:0007669"/>
    <property type="project" value="InterPro"/>
</dbReference>
<gene>
    <name evidence="2" type="ORF">NF348_07935</name>
</gene>
<evidence type="ECO:0000313" key="2">
    <source>
        <dbReference type="EMBL" id="MCP8887029.1"/>
    </source>
</evidence>
<dbReference type="CDD" id="cd00009">
    <property type="entry name" value="AAA"/>
    <property type="match status" value="1"/>
</dbReference>
<dbReference type="SMART" id="SM00382">
    <property type="entry name" value="AAA"/>
    <property type="match status" value="1"/>
</dbReference>
<comment type="caution">
    <text evidence="2">The sequence shown here is derived from an EMBL/GenBank/DDBJ whole genome shotgun (WGS) entry which is preliminary data.</text>
</comment>
<evidence type="ECO:0000313" key="3">
    <source>
        <dbReference type="Proteomes" id="UP001060275"/>
    </source>
</evidence>
<dbReference type="PANTHER" id="PTHR37291:SF1">
    <property type="entry name" value="TYPE IV METHYL-DIRECTED RESTRICTION ENZYME ECOKMCRB SUBUNIT"/>
    <property type="match status" value="1"/>
</dbReference>
<dbReference type="Pfam" id="PF07728">
    <property type="entry name" value="AAA_5"/>
    <property type="match status" value="1"/>
</dbReference>
<evidence type="ECO:0000259" key="1">
    <source>
        <dbReference type="SMART" id="SM00382"/>
    </source>
</evidence>
<organism evidence="2 3">
    <name type="scientific">Devosia ureilytica</name>
    <dbReference type="NCBI Taxonomy" id="2952754"/>
    <lineage>
        <taxon>Bacteria</taxon>
        <taxon>Pseudomonadati</taxon>
        <taxon>Pseudomonadota</taxon>
        <taxon>Alphaproteobacteria</taxon>
        <taxon>Hyphomicrobiales</taxon>
        <taxon>Devosiaceae</taxon>
        <taxon>Devosia</taxon>
    </lineage>
</organism>
<reference evidence="2" key="1">
    <citation type="submission" date="2022-06" db="EMBL/GenBank/DDBJ databases">
        <title>Devosia sp. XJ19-45 genome assembly.</title>
        <authorList>
            <person name="Li B."/>
            <person name="Cai M."/>
            <person name="Nie G."/>
            <person name="Li W."/>
        </authorList>
    </citation>
    <scope>NUCLEOTIDE SEQUENCE</scope>
    <source>
        <strain evidence="2">XJ19-45</strain>
    </source>
</reference>
<sequence>MRAIGNCSSKEQASDGKNFEIAIDNVFVFPKSVKKEDLLKSAPDTYTQFLTDASIVGINNYASQVVQILKPQDLTIICAMISSIQPESRDELEKRVPSSKTFKLSLPAQKQMQAPKEAPETLVASLIPDDDPVLVEVYRLLNEDQMGGVMLVGSPGTGKTWYARQIALKLTGGFDSLIREVQFHPSYQYEDFVEGYVPDRDAGGFRLVDKHLLQMVAAAQKTNSLVVMIIDEFSRTDPARVLGETMTYMEGSHRGREFFLPSGRVVSIPKNLIFLATMNPEDRSVDEIDAAMERRWAKVRIAPSADKLRDFLTANGMAGPAMGPVVEFFIELQNHIDIGHAFFRTVKDGASLQRLWTSQLDFAMRKRFRFDAETQKVVEAHWQKCLAAVIAAETPPPGNVAQAAGNG</sequence>
<feature type="domain" description="AAA+ ATPase" evidence="1">
    <location>
        <begin position="145"/>
        <end position="307"/>
    </location>
</feature>
<dbReference type="SUPFAM" id="SSF52540">
    <property type="entry name" value="P-loop containing nucleoside triphosphate hydrolases"/>
    <property type="match status" value="1"/>
</dbReference>
<dbReference type="Proteomes" id="UP001060275">
    <property type="component" value="Unassembled WGS sequence"/>
</dbReference>